<accession>A0A5M9J4M7</accession>
<dbReference type="EMBL" id="VICG01000016">
    <property type="protein sequence ID" value="KAA8563841.1"/>
    <property type="molecule type" value="Genomic_DNA"/>
</dbReference>
<proteinExistence type="predicted"/>
<evidence type="ECO:0000313" key="2">
    <source>
        <dbReference type="EMBL" id="KAA8563841.1"/>
    </source>
</evidence>
<sequence>MLPLNNIIAICFGITGIVSAVITLHLMCKHNNSNLRAIEPDPEKAQHQSLQPIGNSSAVKPILNSPETFPSHLMPYSPPYSPPSFPSYSTAYSRSYQCSPQTPQEGSPSVQYNFIMR</sequence>
<keyword evidence="1" id="KW-0472">Membrane</keyword>
<feature type="transmembrane region" description="Helical" evidence="1">
    <location>
        <begin position="6"/>
        <end position="28"/>
    </location>
</feature>
<gene>
    <name evidence="2" type="ORF">EYC84_011856</name>
</gene>
<dbReference type="VEuPathDB" id="FungiDB:MFRU_036g00600"/>
<comment type="caution">
    <text evidence="2">The sequence shown here is derived from an EMBL/GenBank/DDBJ whole genome shotgun (WGS) entry which is preliminary data.</text>
</comment>
<dbReference type="Proteomes" id="UP000322873">
    <property type="component" value="Unassembled WGS sequence"/>
</dbReference>
<keyword evidence="3" id="KW-1185">Reference proteome</keyword>
<evidence type="ECO:0000313" key="3">
    <source>
        <dbReference type="Proteomes" id="UP000322873"/>
    </source>
</evidence>
<keyword evidence="1" id="KW-0812">Transmembrane</keyword>
<reference evidence="2 3" key="1">
    <citation type="submission" date="2019-06" db="EMBL/GenBank/DDBJ databases">
        <title>Genome Sequence of the Brown Rot Fungal Pathogen Monilinia fructicola.</title>
        <authorList>
            <person name="De Miccolis Angelini R.M."/>
            <person name="Landi L."/>
            <person name="Abate D."/>
            <person name="Pollastro S."/>
            <person name="Romanazzi G."/>
            <person name="Faretra F."/>
        </authorList>
    </citation>
    <scope>NUCLEOTIDE SEQUENCE [LARGE SCALE GENOMIC DNA]</scope>
    <source>
        <strain evidence="2 3">Mfrc123</strain>
    </source>
</reference>
<organism evidence="2 3">
    <name type="scientific">Monilinia fructicola</name>
    <name type="common">Brown rot fungus</name>
    <name type="synonym">Ciboria fructicola</name>
    <dbReference type="NCBI Taxonomy" id="38448"/>
    <lineage>
        <taxon>Eukaryota</taxon>
        <taxon>Fungi</taxon>
        <taxon>Dikarya</taxon>
        <taxon>Ascomycota</taxon>
        <taxon>Pezizomycotina</taxon>
        <taxon>Leotiomycetes</taxon>
        <taxon>Helotiales</taxon>
        <taxon>Sclerotiniaceae</taxon>
        <taxon>Monilinia</taxon>
    </lineage>
</organism>
<evidence type="ECO:0000256" key="1">
    <source>
        <dbReference type="SAM" id="Phobius"/>
    </source>
</evidence>
<dbReference type="AlphaFoldDB" id="A0A5M9J4M7"/>
<protein>
    <submittedName>
        <fullName evidence="2">Uncharacterized protein</fullName>
    </submittedName>
</protein>
<name>A0A5M9J4M7_MONFR</name>
<keyword evidence="1" id="KW-1133">Transmembrane helix</keyword>